<evidence type="ECO:0000256" key="2">
    <source>
        <dbReference type="ARBA" id="ARBA00022490"/>
    </source>
</evidence>
<keyword evidence="3 10" id="KW-0436">Ligase</keyword>
<dbReference type="EC" id="6.1.1.18" evidence="1 9"/>
<sequence length="549" mass="63287">MGLVPPNFITEIVEKDLREGKYERIKTRFPPEPNGYLHIGHARSIVLNFGLARDYGGKCYLRMDDTNPETEKEEYARAILEDVRWLGFEPDGIFYASDYFERMYECALLLIQEGKAYVDDLSEEEMSALRAEGKPSPYRERSVEENLDLFQRMARGEFPTGSRVLRAKIDPAHPNFKLRDPVLYRIVHAPHYHAGDRWVVYPLYDYAHPLEDFIEGITHSLCTLEFENNRAIYDWVIENVKGKCGFPLSPRPHQYEFARLDLSHTVLSKRKLIKLVEGGYVSGWDDPRLPTLRALRRRGVRPEAIIEFVRRTGISRNEALIPMDLFEEVVRDDLNPVAPRVLGVIDPLEVVLTNYQGEEWIEAPYWPRDIPKEGSRPLPFSGRIYIERSDFSLNPPKGWKRFAPGQRVRLRHAYVIELEDVVEEGGEVRRLKARVVPGTLGANPEDGVKPKGVIHWVSAAHALPVEFRLYGRLFLTADPEEGGDFLKNLNPKALEVRRGFIEPSVAKDPRETRYQLERLGYFWQDPVDSRPEALVLNRIVPLKEGFKAG</sequence>
<organism evidence="14 15">
    <name type="scientific">Thermus aquaticus</name>
    <dbReference type="NCBI Taxonomy" id="271"/>
    <lineage>
        <taxon>Bacteria</taxon>
        <taxon>Thermotogati</taxon>
        <taxon>Deinococcota</taxon>
        <taxon>Deinococci</taxon>
        <taxon>Thermales</taxon>
        <taxon>Thermaceae</taxon>
        <taxon>Thermus</taxon>
    </lineage>
</organism>
<dbReference type="InterPro" id="IPR020056">
    <property type="entry name" value="Rbsml_bL25/Gln-tRNA_synth_N"/>
</dbReference>
<dbReference type="NCBIfam" id="NF011291">
    <property type="entry name" value="PRK14703.1"/>
    <property type="match status" value="1"/>
</dbReference>
<dbReference type="InterPro" id="IPR004514">
    <property type="entry name" value="Gln-tRNA-synth"/>
</dbReference>
<dbReference type="Pfam" id="PF03950">
    <property type="entry name" value="tRNA-synt_1c_C"/>
    <property type="match status" value="1"/>
</dbReference>
<comment type="caution">
    <text evidence="14">The sequence shown here is derived from an EMBL/GenBank/DDBJ whole genome shotgun (WGS) entry which is preliminary data.</text>
</comment>
<evidence type="ECO:0000256" key="1">
    <source>
        <dbReference type="ARBA" id="ARBA00012836"/>
    </source>
</evidence>
<proteinExistence type="inferred from homology"/>
<dbReference type="InterPro" id="IPR014729">
    <property type="entry name" value="Rossmann-like_a/b/a_fold"/>
</dbReference>
<dbReference type="SUPFAM" id="SSF52374">
    <property type="entry name" value="Nucleotidylyl transferase"/>
    <property type="match status" value="1"/>
</dbReference>
<protein>
    <recommendedName>
        <fullName evidence="1 9">Glutamine--tRNA ligase</fullName>
        <ecNumber evidence="1 9">6.1.1.18</ecNumber>
    </recommendedName>
</protein>
<dbReference type="FunFam" id="3.40.50.620:FF:000037">
    <property type="entry name" value="Glutamine--tRNA ligase cytoplasmic"/>
    <property type="match status" value="1"/>
</dbReference>
<evidence type="ECO:0000256" key="4">
    <source>
        <dbReference type="ARBA" id="ARBA00022741"/>
    </source>
</evidence>
<dbReference type="Pfam" id="PF00749">
    <property type="entry name" value="tRNA-synt_1c"/>
    <property type="match status" value="1"/>
</dbReference>
<evidence type="ECO:0000313" key="15">
    <source>
        <dbReference type="Proteomes" id="UP000037685"/>
    </source>
</evidence>
<dbReference type="GO" id="GO:0004819">
    <property type="term" value="F:glutamine-tRNA ligase activity"/>
    <property type="evidence" value="ECO:0007669"/>
    <property type="project" value="UniProtKB-UniRule"/>
</dbReference>
<feature type="domain" description="tRNA synthetases class I (E and Q) anti-codon binding" evidence="13">
    <location>
        <begin position="453"/>
        <end position="525"/>
    </location>
</feature>
<dbReference type="Gene3D" id="2.40.240.10">
    <property type="entry name" value="Ribosomal Protein L25, Chain P"/>
    <property type="match status" value="2"/>
</dbReference>
<dbReference type="InterPro" id="IPR050132">
    <property type="entry name" value="Gln/Glu-tRNA_Ligase"/>
</dbReference>
<dbReference type="InterPro" id="IPR000924">
    <property type="entry name" value="Glu/Gln-tRNA-synth"/>
</dbReference>
<name>A0A0M9AEF8_THEAQ</name>
<dbReference type="Proteomes" id="UP000037685">
    <property type="component" value="Unassembled WGS sequence"/>
</dbReference>
<evidence type="ECO:0000259" key="13">
    <source>
        <dbReference type="Pfam" id="PF20974"/>
    </source>
</evidence>
<dbReference type="PRINTS" id="PR00987">
    <property type="entry name" value="TRNASYNTHGLU"/>
</dbReference>
<dbReference type="Gene3D" id="3.40.50.620">
    <property type="entry name" value="HUPs"/>
    <property type="match status" value="1"/>
</dbReference>
<dbReference type="AlphaFoldDB" id="A0A0M9AEF8"/>
<dbReference type="Pfam" id="PF20974">
    <property type="entry name" value="tRNA-synt_1c_C2"/>
    <property type="match status" value="1"/>
</dbReference>
<evidence type="ECO:0000259" key="11">
    <source>
        <dbReference type="Pfam" id="PF00749"/>
    </source>
</evidence>
<dbReference type="InterPro" id="IPR049437">
    <property type="entry name" value="tRNA-synt_1c_C2"/>
</dbReference>
<dbReference type="GO" id="GO:0006425">
    <property type="term" value="P:glutaminyl-tRNA aminoacylation"/>
    <property type="evidence" value="ECO:0007669"/>
    <property type="project" value="UniProtKB-UniRule"/>
</dbReference>
<evidence type="ECO:0000256" key="10">
    <source>
        <dbReference type="RuleBase" id="RU363037"/>
    </source>
</evidence>
<dbReference type="GO" id="GO:0005524">
    <property type="term" value="F:ATP binding"/>
    <property type="evidence" value="ECO:0007669"/>
    <property type="project" value="UniProtKB-KW"/>
</dbReference>
<dbReference type="InterPro" id="IPR011035">
    <property type="entry name" value="Ribosomal_bL25/Gln-tRNA_synth"/>
</dbReference>
<dbReference type="RefSeq" id="WP_053767929.1">
    <property type="nucleotide sequence ID" value="NZ_LHCI01000106.1"/>
</dbReference>
<keyword evidence="2" id="KW-0963">Cytoplasm</keyword>
<dbReference type="GO" id="GO:0005829">
    <property type="term" value="C:cytosol"/>
    <property type="evidence" value="ECO:0007669"/>
    <property type="project" value="TreeGrafter"/>
</dbReference>
<keyword evidence="7 10" id="KW-0030">Aminoacyl-tRNA synthetase</keyword>
<accession>A0A0M9AEF8</accession>
<gene>
    <name evidence="14" type="primary">glnS</name>
    <name evidence="14" type="ORF">BVI061214_01539</name>
</gene>
<evidence type="ECO:0000313" key="14">
    <source>
        <dbReference type="EMBL" id="KOX90349.1"/>
    </source>
</evidence>
<dbReference type="PROSITE" id="PS00178">
    <property type="entry name" value="AA_TRNA_LIGASE_I"/>
    <property type="match status" value="1"/>
</dbReference>
<dbReference type="InterPro" id="IPR020058">
    <property type="entry name" value="Glu/Gln-tRNA-synth_Ib_cat-dom"/>
</dbReference>
<dbReference type="SUPFAM" id="SSF50715">
    <property type="entry name" value="Ribosomal protein L25-like"/>
    <property type="match status" value="1"/>
</dbReference>
<dbReference type="PANTHER" id="PTHR43097:SF5">
    <property type="entry name" value="GLUTAMATE--TRNA LIGASE"/>
    <property type="match status" value="1"/>
</dbReference>
<evidence type="ECO:0000256" key="8">
    <source>
        <dbReference type="ARBA" id="ARBA00048270"/>
    </source>
</evidence>
<reference evidence="14 15" key="1">
    <citation type="submission" date="2015-07" db="EMBL/GenBank/DDBJ databases">
        <authorList>
            <person name="Noorani M."/>
        </authorList>
    </citation>
    <scope>NUCLEOTIDE SEQUENCE [LARGE SCALE GENOMIC DNA]</scope>
    <source>
        <strain evidence="15">ATCC 25104 / DSM 625 / JCM 10724 / NBRC 103206 / NCIMB 11243 / YT-1</strain>
    </source>
</reference>
<evidence type="ECO:0000256" key="5">
    <source>
        <dbReference type="ARBA" id="ARBA00022840"/>
    </source>
</evidence>
<dbReference type="PATRIC" id="fig|271.14.peg.1614"/>
<evidence type="ECO:0000256" key="6">
    <source>
        <dbReference type="ARBA" id="ARBA00022917"/>
    </source>
</evidence>
<keyword evidence="6 10" id="KW-0648">Protein biosynthesis</keyword>
<comment type="similarity">
    <text evidence="10">Belongs to the class-I aminoacyl-tRNA synthetase family.</text>
</comment>
<dbReference type="InterPro" id="IPR020059">
    <property type="entry name" value="Glu/Gln-tRNA-synth_Ib_codon-bd"/>
</dbReference>
<evidence type="ECO:0000256" key="3">
    <source>
        <dbReference type="ARBA" id="ARBA00022598"/>
    </source>
</evidence>
<keyword evidence="5 10" id="KW-0067">ATP-binding</keyword>
<feature type="domain" description="Glutamyl/glutaminyl-tRNA synthetase class Ib anti-codon binding" evidence="12">
    <location>
        <begin position="338"/>
        <end position="434"/>
    </location>
</feature>
<evidence type="ECO:0000256" key="9">
    <source>
        <dbReference type="NCBIfam" id="TIGR00440"/>
    </source>
</evidence>
<comment type="catalytic activity">
    <reaction evidence="8">
        <text>tRNA(Gln) + L-glutamine + ATP = L-glutaminyl-tRNA(Gln) + AMP + diphosphate</text>
        <dbReference type="Rhea" id="RHEA:20121"/>
        <dbReference type="Rhea" id="RHEA-COMP:9662"/>
        <dbReference type="Rhea" id="RHEA-COMP:9681"/>
        <dbReference type="ChEBI" id="CHEBI:30616"/>
        <dbReference type="ChEBI" id="CHEBI:33019"/>
        <dbReference type="ChEBI" id="CHEBI:58359"/>
        <dbReference type="ChEBI" id="CHEBI:78442"/>
        <dbReference type="ChEBI" id="CHEBI:78521"/>
        <dbReference type="ChEBI" id="CHEBI:456215"/>
        <dbReference type="EC" id="6.1.1.18"/>
    </reaction>
</comment>
<dbReference type="InterPro" id="IPR001412">
    <property type="entry name" value="aa-tRNA-synth_I_CS"/>
</dbReference>
<feature type="domain" description="Glutamyl/glutaminyl-tRNA synthetase class Ib catalytic" evidence="11">
    <location>
        <begin position="25"/>
        <end position="335"/>
    </location>
</feature>
<dbReference type="PANTHER" id="PTHR43097">
    <property type="entry name" value="GLUTAMINE-TRNA LIGASE"/>
    <property type="match status" value="1"/>
</dbReference>
<dbReference type="EMBL" id="LHCI01000106">
    <property type="protein sequence ID" value="KOX90349.1"/>
    <property type="molecule type" value="Genomic_DNA"/>
</dbReference>
<dbReference type="NCBIfam" id="TIGR00440">
    <property type="entry name" value="glnS"/>
    <property type="match status" value="1"/>
</dbReference>
<keyword evidence="4 10" id="KW-0547">Nucleotide-binding</keyword>
<evidence type="ECO:0000259" key="12">
    <source>
        <dbReference type="Pfam" id="PF03950"/>
    </source>
</evidence>
<evidence type="ECO:0000256" key="7">
    <source>
        <dbReference type="ARBA" id="ARBA00023146"/>
    </source>
</evidence>